<dbReference type="Pfam" id="PF00691">
    <property type="entry name" value="OmpA"/>
    <property type="match status" value="1"/>
</dbReference>
<protein>
    <submittedName>
        <fullName evidence="11">Motility protein MotB</fullName>
    </submittedName>
</protein>
<keyword evidence="6 7" id="KW-0472">Membrane</keyword>
<feature type="compositionally biased region" description="Polar residues" evidence="8">
    <location>
        <begin position="101"/>
        <end position="114"/>
    </location>
</feature>
<dbReference type="InterPro" id="IPR050330">
    <property type="entry name" value="Bact_OuterMem_StrucFunc"/>
</dbReference>
<feature type="region of interest" description="Disordered" evidence="8">
    <location>
        <begin position="91"/>
        <end position="137"/>
    </location>
</feature>
<reference evidence="11 12" key="1">
    <citation type="submission" date="2017-08" db="EMBL/GenBank/DDBJ databases">
        <title>Infants hospitalized years apart are colonized by the same room-sourced microbial strains.</title>
        <authorList>
            <person name="Brooks B."/>
            <person name="Olm M.R."/>
            <person name="Firek B.A."/>
            <person name="Baker R."/>
            <person name="Thomas B.C."/>
            <person name="Morowitz M.J."/>
            <person name="Banfield J.F."/>
        </authorList>
    </citation>
    <scope>NUCLEOTIDE SEQUENCE [LARGE SCALE GENOMIC DNA]</scope>
    <source>
        <strain evidence="11">S2_006_000_R2_64</strain>
    </source>
</reference>
<feature type="compositionally biased region" description="Polar residues" evidence="8">
    <location>
        <begin position="312"/>
        <end position="321"/>
    </location>
</feature>
<feature type="transmembrane region" description="Helical" evidence="9">
    <location>
        <begin position="33"/>
        <end position="52"/>
    </location>
</feature>
<dbReference type="InterPro" id="IPR036737">
    <property type="entry name" value="OmpA-like_sf"/>
</dbReference>
<keyword evidence="3" id="KW-1003">Cell membrane</keyword>
<name>A0A2W5H9E2_9BACT</name>
<comment type="subcellular location">
    <subcellularLocation>
        <location evidence="1">Cell membrane</location>
        <topology evidence="1">Single-pass membrane protein</topology>
    </subcellularLocation>
</comment>
<gene>
    <name evidence="11" type="ORF">DI586_09110</name>
</gene>
<dbReference type="PANTHER" id="PTHR30329:SF21">
    <property type="entry name" value="LIPOPROTEIN YIAD-RELATED"/>
    <property type="match status" value="1"/>
</dbReference>
<dbReference type="GO" id="GO:0005886">
    <property type="term" value="C:plasma membrane"/>
    <property type="evidence" value="ECO:0007669"/>
    <property type="project" value="UniProtKB-SubCell"/>
</dbReference>
<dbReference type="Pfam" id="PF13677">
    <property type="entry name" value="MotB_plug"/>
    <property type="match status" value="1"/>
</dbReference>
<comment type="caution">
    <text evidence="11">The sequence shown here is derived from an EMBL/GenBank/DDBJ whole genome shotgun (WGS) entry which is preliminary data.</text>
</comment>
<dbReference type="EMBL" id="QFOT01000115">
    <property type="protein sequence ID" value="PZP54716.1"/>
    <property type="molecule type" value="Genomic_DNA"/>
</dbReference>
<evidence type="ECO:0000256" key="7">
    <source>
        <dbReference type="PROSITE-ProRule" id="PRU00473"/>
    </source>
</evidence>
<dbReference type="Proteomes" id="UP000249739">
    <property type="component" value="Unassembled WGS sequence"/>
</dbReference>
<comment type="similarity">
    <text evidence="2">Belongs to the MotB family.</text>
</comment>
<feature type="region of interest" description="Disordered" evidence="8">
    <location>
        <begin position="293"/>
        <end position="321"/>
    </location>
</feature>
<evidence type="ECO:0000313" key="11">
    <source>
        <dbReference type="EMBL" id="PZP54716.1"/>
    </source>
</evidence>
<dbReference type="CDD" id="cd07185">
    <property type="entry name" value="OmpA_C-like"/>
    <property type="match status" value="1"/>
</dbReference>
<keyword evidence="5 9" id="KW-1133">Transmembrane helix</keyword>
<dbReference type="InterPro" id="IPR006665">
    <property type="entry name" value="OmpA-like"/>
</dbReference>
<feature type="compositionally biased region" description="Basic and acidic residues" evidence="8">
    <location>
        <begin position="116"/>
        <end position="137"/>
    </location>
</feature>
<evidence type="ECO:0000256" key="3">
    <source>
        <dbReference type="ARBA" id="ARBA00022475"/>
    </source>
</evidence>
<feature type="domain" description="OmpA-like" evidence="10">
    <location>
        <begin position="169"/>
        <end position="288"/>
    </location>
</feature>
<dbReference type="PANTHER" id="PTHR30329">
    <property type="entry name" value="STATOR ELEMENT OF FLAGELLAR MOTOR COMPLEX"/>
    <property type="match status" value="1"/>
</dbReference>
<dbReference type="NCBIfam" id="NF006548">
    <property type="entry name" value="PRK09041.1"/>
    <property type="match status" value="1"/>
</dbReference>
<sequence>MADKSSGSDKAPIIVIKKIKKGGGGHHGGAWKVAYADFVTAMMAFFLLMWLLNSTSKEQKEGIAEYFDPTPTIVSQSQSGAGGVMGGLTISPEGARMADTQPMTPSNVAPSQPKKSAKDMSDAELEAEKKKREAQQFDNAKKEIEKAIQNSDLKDLQKNLKVDMTPEGLRIQIIDQEGASMFPIGSATPFAKTEKLLAKVAEIIATLPNQISVRGHTDGAPYSEGANYTNWELSSDRANSSRRVLLASGIPAAKVANVIGKADTDHYVKTDALDAQNRRISIVLLHGELTKEKGTANSMDKTAPATAPPTYRPTQGKVQFP</sequence>
<evidence type="ECO:0000256" key="5">
    <source>
        <dbReference type="ARBA" id="ARBA00022989"/>
    </source>
</evidence>
<evidence type="ECO:0000313" key="12">
    <source>
        <dbReference type="Proteomes" id="UP000249739"/>
    </source>
</evidence>
<organism evidence="11 12">
    <name type="scientific">Micavibrio aeruginosavorus</name>
    <dbReference type="NCBI Taxonomy" id="349221"/>
    <lineage>
        <taxon>Bacteria</taxon>
        <taxon>Pseudomonadati</taxon>
        <taxon>Bdellovibrionota</taxon>
        <taxon>Bdellovibrionia</taxon>
        <taxon>Bdellovibrionales</taxon>
        <taxon>Pseudobdellovibrionaceae</taxon>
        <taxon>Micavibrio</taxon>
    </lineage>
</organism>
<dbReference type="SUPFAM" id="SSF103088">
    <property type="entry name" value="OmpA-like"/>
    <property type="match status" value="1"/>
</dbReference>
<evidence type="ECO:0000256" key="1">
    <source>
        <dbReference type="ARBA" id="ARBA00004162"/>
    </source>
</evidence>
<dbReference type="InterPro" id="IPR025713">
    <property type="entry name" value="MotB-like_N_dom"/>
</dbReference>
<evidence type="ECO:0000256" key="6">
    <source>
        <dbReference type="ARBA" id="ARBA00023136"/>
    </source>
</evidence>
<evidence type="ECO:0000259" key="10">
    <source>
        <dbReference type="PROSITE" id="PS51123"/>
    </source>
</evidence>
<dbReference type="Gene3D" id="3.30.1330.60">
    <property type="entry name" value="OmpA-like domain"/>
    <property type="match status" value="1"/>
</dbReference>
<accession>A0A2W5H9E2</accession>
<evidence type="ECO:0000256" key="9">
    <source>
        <dbReference type="SAM" id="Phobius"/>
    </source>
</evidence>
<dbReference type="PROSITE" id="PS51123">
    <property type="entry name" value="OMPA_2"/>
    <property type="match status" value="1"/>
</dbReference>
<proteinExistence type="inferred from homology"/>
<evidence type="ECO:0000256" key="2">
    <source>
        <dbReference type="ARBA" id="ARBA00008914"/>
    </source>
</evidence>
<evidence type="ECO:0000256" key="8">
    <source>
        <dbReference type="SAM" id="MobiDB-lite"/>
    </source>
</evidence>
<evidence type="ECO:0000256" key="4">
    <source>
        <dbReference type="ARBA" id="ARBA00022692"/>
    </source>
</evidence>
<dbReference type="AlphaFoldDB" id="A0A2W5H9E2"/>
<keyword evidence="4 9" id="KW-0812">Transmembrane</keyword>